<protein>
    <submittedName>
        <fullName evidence="1">Putative glycosyltransferase</fullName>
    </submittedName>
</protein>
<dbReference type="EMBL" id="MT145195">
    <property type="protein sequence ID" value="QJI05161.1"/>
    <property type="molecule type" value="Genomic_DNA"/>
</dbReference>
<organism evidence="1">
    <name type="scientific">viral metagenome</name>
    <dbReference type="NCBI Taxonomy" id="1070528"/>
    <lineage>
        <taxon>unclassified sequences</taxon>
        <taxon>metagenomes</taxon>
        <taxon>organismal metagenomes</taxon>
    </lineage>
</organism>
<keyword evidence="1" id="KW-0808">Transferase</keyword>
<dbReference type="AlphaFoldDB" id="A0A6M3J6D4"/>
<sequence>MNKAFKENVKKLREETGASYSDCVKALEQTLKPPKLSIAIPVHNMKNRDFFFKRLMDSIESQTFKDYEVVVTEDGLMAENTNSAIQKCKGDIIKILYMDDYLAHPNALQNIAMNFQGGWLAEGCLHDDGQRLFNPHFPSWHEDIAKGINTIGSPSVVAFENKDPLLFDENLSWLLDCELYGRLYKRYGLPTMLDDIGVVIGIGDHQMTHLLTAEEKQKEHEYINQ</sequence>
<evidence type="ECO:0000313" key="2">
    <source>
        <dbReference type="EMBL" id="QJI05161.1"/>
    </source>
</evidence>
<dbReference type="Gene3D" id="1.10.8.10">
    <property type="entry name" value="DNA helicase RuvA subunit, C-terminal domain"/>
    <property type="match status" value="1"/>
</dbReference>
<dbReference type="Gene3D" id="3.90.550.10">
    <property type="entry name" value="Spore Coat Polysaccharide Biosynthesis Protein SpsA, Chain A"/>
    <property type="match status" value="2"/>
</dbReference>
<dbReference type="EMBL" id="MT141538">
    <property type="protein sequence ID" value="QJA65446.1"/>
    <property type="molecule type" value="Genomic_DNA"/>
</dbReference>
<proteinExistence type="predicted"/>
<dbReference type="InterPro" id="IPR029044">
    <property type="entry name" value="Nucleotide-diphossugar_trans"/>
</dbReference>
<reference evidence="1" key="1">
    <citation type="submission" date="2020-03" db="EMBL/GenBank/DDBJ databases">
        <title>The deep terrestrial virosphere.</title>
        <authorList>
            <person name="Holmfeldt K."/>
            <person name="Nilsson E."/>
            <person name="Simone D."/>
            <person name="Lopez-Fernandez M."/>
            <person name="Wu X."/>
            <person name="de Brujin I."/>
            <person name="Lundin D."/>
            <person name="Andersson A."/>
            <person name="Bertilsson S."/>
            <person name="Dopson M."/>
        </authorList>
    </citation>
    <scope>NUCLEOTIDE SEQUENCE</scope>
    <source>
        <strain evidence="2">MM415A00136</strain>
        <strain evidence="1">MM415B00397</strain>
    </source>
</reference>
<dbReference type="SUPFAM" id="SSF53448">
    <property type="entry name" value="Nucleotide-diphospho-sugar transferases"/>
    <property type="match status" value="1"/>
</dbReference>
<evidence type="ECO:0000313" key="1">
    <source>
        <dbReference type="EMBL" id="QJA65446.1"/>
    </source>
</evidence>
<dbReference type="GO" id="GO:0016740">
    <property type="term" value="F:transferase activity"/>
    <property type="evidence" value="ECO:0007669"/>
    <property type="project" value="UniProtKB-KW"/>
</dbReference>
<name>A0A6M3J6D4_9ZZZZ</name>
<gene>
    <name evidence="2" type="ORF">MM415A00136_0043</name>
    <name evidence="1" type="ORF">MM415B00397_0058</name>
</gene>
<accession>A0A6M3J6D4</accession>